<feature type="region of interest" description="Disordered" evidence="1">
    <location>
        <begin position="100"/>
        <end position="148"/>
    </location>
</feature>
<sequence>MKSFFALVAFLAPAAIMAQTPTTPATGASSTCEADYIVEDCLNSTKARQAECAPNDYTCQCRAYEAIATCYNNCPNDNRAPAAQGQVTQFCALASQYASTNTPSATGSAASTSSTGSASATSTDSDSEPSSTATSSSASSSSSSESSSANSAADLAISAGGLLAAVAGVMGALL</sequence>
<dbReference type="EMBL" id="MAVT02000262">
    <property type="protein sequence ID" value="POS77526.1"/>
    <property type="molecule type" value="Genomic_DNA"/>
</dbReference>
<gene>
    <name evidence="3" type="ORF">DHEL01_v204077</name>
</gene>
<feature type="chain" id="PRO_5015130467" description="GPI anchored serine-threonine rich protein" evidence="2">
    <location>
        <begin position="19"/>
        <end position="174"/>
    </location>
</feature>
<proteinExistence type="predicted"/>
<protein>
    <recommendedName>
        <fullName evidence="5">GPI anchored serine-threonine rich protein</fullName>
    </recommendedName>
</protein>
<comment type="caution">
    <text evidence="3">The sequence shown here is derived from an EMBL/GenBank/DDBJ whole genome shotgun (WGS) entry which is preliminary data.</text>
</comment>
<keyword evidence="4" id="KW-1185">Reference proteome</keyword>
<dbReference type="AlphaFoldDB" id="A0A2P5I4U9"/>
<reference evidence="3" key="1">
    <citation type="submission" date="2017-09" db="EMBL/GenBank/DDBJ databases">
        <title>Polyketide synthases of a Diaporthe helianthi virulent isolate.</title>
        <authorList>
            <person name="Baroncelli R."/>
        </authorList>
    </citation>
    <scope>NUCLEOTIDE SEQUENCE [LARGE SCALE GENOMIC DNA]</scope>
    <source>
        <strain evidence="3">7/96</strain>
    </source>
</reference>
<dbReference type="STRING" id="158607.A0A2P5I4U9"/>
<feature type="signal peptide" evidence="2">
    <location>
        <begin position="1"/>
        <end position="18"/>
    </location>
</feature>
<accession>A0A2P5I4U9</accession>
<keyword evidence="2" id="KW-0732">Signal</keyword>
<evidence type="ECO:0000256" key="2">
    <source>
        <dbReference type="SAM" id="SignalP"/>
    </source>
</evidence>
<evidence type="ECO:0000313" key="4">
    <source>
        <dbReference type="Proteomes" id="UP000094444"/>
    </source>
</evidence>
<evidence type="ECO:0008006" key="5">
    <source>
        <dbReference type="Google" id="ProtNLM"/>
    </source>
</evidence>
<dbReference type="Proteomes" id="UP000094444">
    <property type="component" value="Unassembled WGS sequence"/>
</dbReference>
<organism evidence="3 4">
    <name type="scientific">Diaporthe helianthi</name>
    <dbReference type="NCBI Taxonomy" id="158607"/>
    <lineage>
        <taxon>Eukaryota</taxon>
        <taxon>Fungi</taxon>
        <taxon>Dikarya</taxon>
        <taxon>Ascomycota</taxon>
        <taxon>Pezizomycotina</taxon>
        <taxon>Sordariomycetes</taxon>
        <taxon>Sordariomycetidae</taxon>
        <taxon>Diaporthales</taxon>
        <taxon>Diaporthaceae</taxon>
        <taxon>Diaporthe</taxon>
    </lineage>
</organism>
<dbReference type="OrthoDB" id="2507140at2759"/>
<evidence type="ECO:0000256" key="1">
    <source>
        <dbReference type="SAM" id="MobiDB-lite"/>
    </source>
</evidence>
<evidence type="ECO:0000313" key="3">
    <source>
        <dbReference type="EMBL" id="POS77526.1"/>
    </source>
</evidence>
<name>A0A2P5I4U9_DIAHE</name>
<dbReference type="InParanoid" id="A0A2P5I4U9"/>